<feature type="active site" description="Charge relay system" evidence="7">
    <location>
        <position position="223"/>
    </location>
</feature>
<dbReference type="OrthoDB" id="2039at2759"/>
<keyword evidence="9" id="KW-0808">Transferase</keyword>
<dbReference type="GO" id="GO:0008614">
    <property type="term" value="P:pyridoxine metabolic process"/>
    <property type="evidence" value="ECO:0007669"/>
    <property type="project" value="TreeGrafter"/>
</dbReference>
<dbReference type="GO" id="GO:0016829">
    <property type="term" value="F:lyase activity"/>
    <property type="evidence" value="ECO:0007669"/>
    <property type="project" value="UniProtKB-KW"/>
</dbReference>
<dbReference type="InterPro" id="IPR021196">
    <property type="entry name" value="PdxT/SNO_CS"/>
</dbReference>
<dbReference type="SUPFAM" id="SSF52317">
    <property type="entry name" value="Class I glutamine amidotransferase-like"/>
    <property type="match status" value="1"/>
</dbReference>
<evidence type="ECO:0000256" key="6">
    <source>
        <dbReference type="ARBA" id="ARBA00049534"/>
    </source>
</evidence>
<evidence type="ECO:0000256" key="8">
    <source>
        <dbReference type="PIRSR" id="PIRSR005639-2"/>
    </source>
</evidence>
<dbReference type="HAMAP" id="MF_01615">
    <property type="entry name" value="PdxT"/>
    <property type="match status" value="1"/>
</dbReference>
<keyword evidence="5" id="KW-0456">Lyase</keyword>
<comment type="similarity">
    <text evidence="1">Belongs to the glutaminase PdxT/SNO family.</text>
</comment>
<dbReference type="GO" id="GO:0004359">
    <property type="term" value="F:glutaminase activity"/>
    <property type="evidence" value="ECO:0007669"/>
    <property type="project" value="UniProtKB-EC"/>
</dbReference>
<name>A0A0D7APR2_9AGAR</name>
<evidence type="ECO:0000256" key="7">
    <source>
        <dbReference type="PIRSR" id="PIRSR005639-1"/>
    </source>
</evidence>
<keyword evidence="4 9" id="KW-0315">Glutamine amidotransferase</keyword>
<dbReference type="Proteomes" id="UP000054144">
    <property type="component" value="Unassembled WGS sequence"/>
</dbReference>
<feature type="active site" description="Charge relay system" evidence="7">
    <location>
        <position position="225"/>
    </location>
</feature>
<dbReference type="PROSITE" id="PS51130">
    <property type="entry name" value="PDXT_SNO_2"/>
    <property type="match status" value="1"/>
</dbReference>
<dbReference type="Pfam" id="PF01174">
    <property type="entry name" value="SNO"/>
    <property type="match status" value="2"/>
</dbReference>
<dbReference type="PIRSF" id="PIRSF005639">
    <property type="entry name" value="Glut_amidoT_SNO"/>
    <property type="match status" value="1"/>
</dbReference>
<gene>
    <name evidence="9" type="ORF">FISHEDRAFT_63217</name>
</gene>
<sequence length="248" mass="27098">MVDTKVSSIVIGVLALQGAFIEHQAMLQRLSLRRHIVVVQVRTPEDLARCDGLIIPGGESTTMALLARKAGLIDPLCDFVRKKPVWGTCAGAILMSRAVINTKKGGQEVLGGMSLTIARNGWGSQIESFEAPLQVSDLRDEQIPFNGIFIRAPVILKLEQSPNSPPIHVIARLPHGIVPTLDYTTLEASIPSSDRLSPSRNAAGPDSDIVAIRQGRHLLTTFHPELTSDDRFHEYFVEKCVLQQVLAN</sequence>
<dbReference type="FunFam" id="3.40.50.880:FF:000077">
    <property type="entry name" value="Unplaced genomic scaffold supercont2.4, whole genome shotgun sequence"/>
    <property type="match status" value="1"/>
</dbReference>
<dbReference type="GO" id="GO:0005829">
    <property type="term" value="C:cytosol"/>
    <property type="evidence" value="ECO:0007669"/>
    <property type="project" value="TreeGrafter"/>
</dbReference>
<dbReference type="CDD" id="cd01749">
    <property type="entry name" value="GATase1_PB"/>
    <property type="match status" value="1"/>
</dbReference>
<evidence type="ECO:0000313" key="9">
    <source>
        <dbReference type="EMBL" id="KIY53850.1"/>
    </source>
</evidence>
<dbReference type="PANTHER" id="PTHR31559">
    <property type="entry name" value="PYRIDOXAL 5'-PHOSPHATE SYNTHASE SUBUNIT SNO"/>
    <property type="match status" value="1"/>
</dbReference>
<dbReference type="PANTHER" id="PTHR31559:SF0">
    <property type="entry name" value="PYRIDOXAL 5'-PHOSPHATE SYNTHASE SUBUNIT SNO1-RELATED"/>
    <property type="match status" value="1"/>
</dbReference>
<feature type="binding site" evidence="8">
    <location>
        <position position="119"/>
    </location>
    <ligand>
        <name>L-glutamine</name>
        <dbReference type="ChEBI" id="CHEBI:58359"/>
    </ligand>
</feature>
<dbReference type="PROSITE" id="PS01236">
    <property type="entry name" value="PDXT_SNO_1"/>
    <property type="match status" value="1"/>
</dbReference>
<feature type="binding site" evidence="8">
    <location>
        <begin position="150"/>
        <end position="151"/>
    </location>
    <ligand>
        <name>L-glutamine</name>
        <dbReference type="ChEBI" id="CHEBI:58359"/>
    </ligand>
</feature>
<evidence type="ECO:0000256" key="2">
    <source>
        <dbReference type="ARBA" id="ARBA00012918"/>
    </source>
</evidence>
<keyword evidence="3" id="KW-0378">Hydrolase</keyword>
<dbReference type="NCBIfam" id="TIGR03800">
    <property type="entry name" value="PLP_synth_Pdx2"/>
    <property type="match status" value="1"/>
</dbReference>
<evidence type="ECO:0000256" key="5">
    <source>
        <dbReference type="ARBA" id="ARBA00023239"/>
    </source>
</evidence>
<feature type="active site" description="Nucleophile" evidence="7">
    <location>
        <position position="89"/>
    </location>
</feature>
<dbReference type="PROSITE" id="PS51273">
    <property type="entry name" value="GATASE_TYPE_1"/>
    <property type="match status" value="1"/>
</dbReference>
<feature type="binding site" evidence="8">
    <location>
        <begin position="58"/>
        <end position="60"/>
    </location>
    <ligand>
        <name>L-glutamine</name>
        <dbReference type="ChEBI" id="CHEBI:58359"/>
    </ligand>
</feature>
<dbReference type="AlphaFoldDB" id="A0A0D7APR2"/>
<dbReference type="InterPro" id="IPR029062">
    <property type="entry name" value="Class_I_gatase-like"/>
</dbReference>
<dbReference type="EC" id="3.5.1.2" evidence="2"/>
<dbReference type="Gene3D" id="3.40.50.880">
    <property type="match status" value="1"/>
</dbReference>
<protein>
    <recommendedName>
        <fullName evidence="2">glutaminase</fullName>
        <ecNumber evidence="2">3.5.1.2</ecNumber>
    </recommendedName>
</protein>
<evidence type="ECO:0000313" key="10">
    <source>
        <dbReference type="Proteomes" id="UP000054144"/>
    </source>
</evidence>
<dbReference type="GO" id="GO:1903600">
    <property type="term" value="C:glutaminase complex"/>
    <property type="evidence" value="ECO:0007669"/>
    <property type="project" value="TreeGrafter"/>
</dbReference>
<evidence type="ECO:0000256" key="3">
    <source>
        <dbReference type="ARBA" id="ARBA00022801"/>
    </source>
</evidence>
<organism evidence="9 10">
    <name type="scientific">Fistulina hepatica ATCC 64428</name>
    <dbReference type="NCBI Taxonomy" id="1128425"/>
    <lineage>
        <taxon>Eukaryota</taxon>
        <taxon>Fungi</taxon>
        <taxon>Dikarya</taxon>
        <taxon>Basidiomycota</taxon>
        <taxon>Agaricomycotina</taxon>
        <taxon>Agaricomycetes</taxon>
        <taxon>Agaricomycetidae</taxon>
        <taxon>Agaricales</taxon>
        <taxon>Fistulinaceae</taxon>
        <taxon>Fistulina</taxon>
    </lineage>
</organism>
<dbReference type="GO" id="GO:0016740">
    <property type="term" value="F:transferase activity"/>
    <property type="evidence" value="ECO:0007669"/>
    <property type="project" value="UniProtKB-KW"/>
</dbReference>
<proteinExistence type="inferred from homology"/>
<evidence type="ECO:0000256" key="1">
    <source>
        <dbReference type="ARBA" id="ARBA00008345"/>
    </source>
</evidence>
<dbReference type="EMBL" id="KN881583">
    <property type="protein sequence ID" value="KIY53850.1"/>
    <property type="molecule type" value="Genomic_DNA"/>
</dbReference>
<reference evidence="9 10" key="1">
    <citation type="journal article" date="2015" name="Fungal Genet. Biol.">
        <title>Evolution of novel wood decay mechanisms in Agaricales revealed by the genome sequences of Fistulina hepatica and Cylindrobasidium torrendii.</title>
        <authorList>
            <person name="Floudas D."/>
            <person name="Held B.W."/>
            <person name="Riley R."/>
            <person name="Nagy L.G."/>
            <person name="Koehler G."/>
            <person name="Ransdell A.S."/>
            <person name="Younus H."/>
            <person name="Chow J."/>
            <person name="Chiniquy J."/>
            <person name="Lipzen A."/>
            <person name="Tritt A."/>
            <person name="Sun H."/>
            <person name="Haridas S."/>
            <person name="LaButti K."/>
            <person name="Ohm R.A."/>
            <person name="Kues U."/>
            <person name="Blanchette R.A."/>
            <person name="Grigoriev I.V."/>
            <person name="Minto R.E."/>
            <person name="Hibbett D.S."/>
        </authorList>
    </citation>
    <scope>NUCLEOTIDE SEQUENCE [LARGE SCALE GENOMIC DNA]</scope>
    <source>
        <strain evidence="9 10">ATCC 64428</strain>
    </source>
</reference>
<comment type="catalytic activity">
    <reaction evidence="6">
        <text>L-glutamine + H2O = L-glutamate + NH4(+)</text>
        <dbReference type="Rhea" id="RHEA:15889"/>
        <dbReference type="ChEBI" id="CHEBI:15377"/>
        <dbReference type="ChEBI" id="CHEBI:28938"/>
        <dbReference type="ChEBI" id="CHEBI:29985"/>
        <dbReference type="ChEBI" id="CHEBI:58359"/>
        <dbReference type="EC" id="3.5.1.2"/>
    </reaction>
</comment>
<dbReference type="InterPro" id="IPR002161">
    <property type="entry name" value="PdxT/SNO"/>
</dbReference>
<keyword evidence="10" id="KW-1185">Reference proteome</keyword>
<dbReference type="GO" id="GO:0042823">
    <property type="term" value="P:pyridoxal phosphate biosynthetic process"/>
    <property type="evidence" value="ECO:0007669"/>
    <property type="project" value="InterPro"/>
</dbReference>
<evidence type="ECO:0000256" key="4">
    <source>
        <dbReference type="ARBA" id="ARBA00022962"/>
    </source>
</evidence>
<accession>A0A0D7APR2</accession>